<sequence length="649" mass="71793">MHSVFWKHGVYALLCFFFTSAASGCKTDEDCSLNGVCDTVKYTCTCDSAWTGYKCELLNFLPTPKHGGYKYSDNPFNTSSWGGATSYDPETKKWYMWVTEISKHCGIDSWESNSQIVRAASSSPYGPFVRVDVQFPVWSHEVNIARGPQGEYVAYFAADIPAEREECTHCRNGRTSQKCERRSLRKEHNTKKPVVKSDPLKQLASGLGKVNTQMIKSFDNLKLQSNRVAQSTLATAKSVSDVAKTVSDKVTAKTSTLENAEQAVKAMPDFGDPPPPPSSPPPESAIYDSLNVPPPPNLSLIISQVRSAAHEGGAKPIDGKEVQKLTKDNLLESSNFTQQWQTSWGEKGWLGHRRLLREGRPRSPDNTGDPKRAAGRRLLTEKSSPTYMSWAPSPEGPWSEPVIILNENPQMHSNVAAVIHSDGSVVGMWRNNRPSGHSSPHPFSATNWKFPETYRYTEDKLFMGGGMEDMFMWIDGRQHYHVLMSQLHDCTGCGAHAFSVDGKFWTYTGVAYHNKVPYMMTTIAMGGLRTRRGSKCDFRADPTQPAAWTLSPQHGHLNTHGHLSSAWTRASMDLHLTPAHGHKRASAGGTCRAFRLDIKPASMDTITNAMNTQAASMVDAKAHMDASTQHGHLSTQHGHLSTQHGHLST</sequence>
<evidence type="ECO:0000256" key="3">
    <source>
        <dbReference type="SAM" id="SignalP"/>
    </source>
</evidence>
<feature type="chain" id="PRO_5042011775" description="EGF-like domain-containing protein" evidence="3">
    <location>
        <begin position="25"/>
        <end position="649"/>
    </location>
</feature>
<name>A0AAE0BJB4_9CHLO</name>
<feature type="compositionally biased region" description="Basic and acidic residues" evidence="2">
    <location>
        <begin position="357"/>
        <end position="372"/>
    </location>
</feature>
<gene>
    <name evidence="5" type="ORF">CYMTET_52270</name>
</gene>
<dbReference type="Proteomes" id="UP001190700">
    <property type="component" value="Unassembled WGS sequence"/>
</dbReference>
<keyword evidence="1" id="KW-1015">Disulfide bond</keyword>
<feature type="region of interest" description="Disordered" evidence="2">
    <location>
        <begin position="357"/>
        <end position="377"/>
    </location>
</feature>
<dbReference type="AlphaFoldDB" id="A0AAE0BJB4"/>
<comment type="caution">
    <text evidence="1">Lacks conserved residue(s) required for the propagation of feature annotation.</text>
</comment>
<feature type="compositionally biased region" description="Polar residues" evidence="2">
    <location>
        <begin position="626"/>
        <end position="649"/>
    </location>
</feature>
<feature type="domain" description="EGF-like" evidence="4">
    <location>
        <begin position="21"/>
        <end position="56"/>
    </location>
</feature>
<evidence type="ECO:0000256" key="1">
    <source>
        <dbReference type="PROSITE-ProRule" id="PRU00076"/>
    </source>
</evidence>
<proteinExistence type="predicted"/>
<keyword evidence="3" id="KW-0732">Signal</keyword>
<dbReference type="PROSITE" id="PS00022">
    <property type="entry name" value="EGF_1"/>
    <property type="match status" value="1"/>
</dbReference>
<comment type="caution">
    <text evidence="5">The sequence shown here is derived from an EMBL/GenBank/DDBJ whole genome shotgun (WGS) entry which is preliminary data.</text>
</comment>
<feature type="compositionally biased region" description="Pro residues" evidence="2">
    <location>
        <begin position="271"/>
        <end position="283"/>
    </location>
</feature>
<dbReference type="PROSITE" id="PS51257">
    <property type="entry name" value="PROKAR_LIPOPROTEIN"/>
    <property type="match status" value="1"/>
</dbReference>
<dbReference type="EMBL" id="LGRX02034488">
    <property type="protein sequence ID" value="KAK3237671.1"/>
    <property type="molecule type" value="Genomic_DNA"/>
</dbReference>
<feature type="region of interest" description="Disordered" evidence="2">
    <location>
        <begin position="625"/>
        <end position="649"/>
    </location>
</feature>
<dbReference type="InterPro" id="IPR000742">
    <property type="entry name" value="EGF"/>
</dbReference>
<keyword evidence="1" id="KW-0245">EGF-like domain</keyword>
<feature type="region of interest" description="Disordered" evidence="2">
    <location>
        <begin position="266"/>
        <end position="288"/>
    </location>
</feature>
<evidence type="ECO:0000256" key="2">
    <source>
        <dbReference type="SAM" id="MobiDB-lite"/>
    </source>
</evidence>
<feature type="signal peptide" evidence="3">
    <location>
        <begin position="1"/>
        <end position="24"/>
    </location>
</feature>
<accession>A0AAE0BJB4</accession>
<organism evidence="5 6">
    <name type="scientific">Cymbomonas tetramitiformis</name>
    <dbReference type="NCBI Taxonomy" id="36881"/>
    <lineage>
        <taxon>Eukaryota</taxon>
        <taxon>Viridiplantae</taxon>
        <taxon>Chlorophyta</taxon>
        <taxon>Pyramimonadophyceae</taxon>
        <taxon>Pyramimonadales</taxon>
        <taxon>Pyramimonadaceae</taxon>
        <taxon>Cymbomonas</taxon>
    </lineage>
</organism>
<dbReference type="PROSITE" id="PS50026">
    <property type="entry name" value="EGF_3"/>
    <property type="match status" value="1"/>
</dbReference>
<evidence type="ECO:0000313" key="6">
    <source>
        <dbReference type="Proteomes" id="UP001190700"/>
    </source>
</evidence>
<evidence type="ECO:0000259" key="4">
    <source>
        <dbReference type="PROSITE" id="PS50026"/>
    </source>
</evidence>
<feature type="disulfide bond" evidence="1">
    <location>
        <begin position="46"/>
        <end position="55"/>
    </location>
</feature>
<keyword evidence="6" id="KW-1185">Reference proteome</keyword>
<reference evidence="5 6" key="1">
    <citation type="journal article" date="2015" name="Genome Biol. Evol.">
        <title>Comparative Genomics of a Bacterivorous Green Alga Reveals Evolutionary Causalities and Consequences of Phago-Mixotrophic Mode of Nutrition.</title>
        <authorList>
            <person name="Burns J.A."/>
            <person name="Paasch A."/>
            <person name="Narechania A."/>
            <person name="Kim E."/>
        </authorList>
    </citation>
    <scope>NUCLEOTIDE SEQUENCE [LARGE SCALE GENOMIC DNA]</scope>
    <source>
        <strain evidence="5 6">PLY_AMNH</strain>
    </source>
</reference>
<evidence type="ECO:0000313" key="5">
    <source>
        <dbReference type="EMBL" id="KAK3237671.1"/>
    </source>
</evidence>
<protein>
    <recommendedName>
        <fullName evidence="4">EGF-like domain-containing protein</fullName>
    </recommendedName>
</protein>